<protein>
    <submittedName>
        <fullName evidence="1">Uncharacterized protein</fullName>
    </submittedName>
</protein>
<dbReference type="RefSeq" id="WP_070936271.1">
    <property type="nucleotide sequence ID" value="NZ_JAJGNP010000019.1"/>
</dbReference>
<evidence type="ECO:0000313" key="2">
    <source>
        <dbReference type="Proteomes" id="UP001198830"/>
    </source>
</evidence>
<gene>
    <name evidence="1" type="ORF">LL253_16965</name>
</gene>
<organism evidence="1 2">
    <name type="scientific">Sphingobium soli</name>
    <dbReference type="NCBI Taxonomy" id="1591116"/>
    <lineage>
        <taxon>Bacteria</taxon>
        <taxon>Pseudomonadati</taxon>
        <taxon>Pseudomonadota</taxon>
        <taxon>Alphaproteobacteria</taxon>
        <taxon>Sphingomonadales</taxon>
        <taxon>Sphingomonadaceae</taxon>
        <taxon>Sphingobium</taxon>
    </lineage>
</organism>
<reference evidence="1 2" key="1">
    <citation type="submission" date="2021-10" db="EMBL/GenBank/DDBJ databases">
        <title>The diversity and Nitrogen Metabolism of Culturable Nitrate-Utilizing Bacteria Within the Oxygen Minimum Zone of the Changjiang (Yangtze River)Estuary.</title>
        <authorList>
            <person name="Zhang D."/>
            <person name="Zheng J."/>
            <person name="Liu S."/>
            <person name="He W."/>
        </authorList>
    </citation>
    <scope>NUCLEOTIDE SEQUENCE [LARGE SCALE GENOMIC DNA]</scope>
    <source>
        <strain evidence="1 2">FXH275-2</strain>
    </source>
</reference>
<accession>A0ABS8H8I8</accession>
<evidence type="ECO:0000313" key="1">
    <source>
        <dbReference type="EMBL" id="MCC4234368.1"/>
    </source>
</evidence>
<name>A0ABS8H8I8_9SPHN</name>
<sequence>MVSSLETVHKLVGTQGELQGVMQVSVLVILYRGRERITVHDDSDKAWSELVNFVDAFWKNSDVAVLTSTPASEEQRVKLFFSETGASYILGHADVSALAAHVMAMED</sequence>
<keyword evidence="2" id="KW-1185">Reference proteome</keyword>
<dbReference type="Proteomes" id="UP001198830">
    <property type="component" value="Unassembled WGS sequence"/>
</dbReference>
<comment type="caution">
    <text evidence="1">The sequence shown here is derived from an EMBL/GenBank/DDBJ whole genome shotgun (WGS) entry which is preliminary data.</text>
</comment>
<proteinExistence type="predicted"/>
<dbReference type="EMBL" id="JAJGNP010000019">
    <property type="protein sequence ID" value="MCC4234368.1"/>
    <property type="molecule type" value="Genomic_DNA"/>
</dbReference>